<evidence type="ECO:0000313" key="2">
    <source>
        <dbReference type="Proteomes" id="UP000626109"/>
    </source>
</evidence>
<dbReference type="PANTHER" id="PTHR10292:SF1">
    <property type="entry name" value="CLATHRIN HEAVY CHAIN"/>
    <property type="match status" value="1"/>
</dbReference>
<dbReference type="EMBL" id="CAJNNW010012209">
    <property type="protein sequence ID" value="CAE8654080.1"/>
    <property type="molecule type" value="Genomic_DNA"/>
</dbReference>
<accession>A0A813IJ55</accession>
<feature type="non-terminal residue" evidence="1">
    <location>
        <position position="158"/>
    </location>
</feature>
<dbReference type="GO" id="GO:0032051">
    <property type="term" value="F:clathrin light chain binding"/>
    <property type="evidence" value="ECO:0007669"/>
    <property type="project" value="TreeGrafter"/>
</dbReference>
<gene>
    <name evidence="1" type="ORF">PGLA2088_LOCUS10790</name>
</gene>
<dbReference type="GO" id="GO:0006886">
    <property type="term" value="P:intracellular protein transport"/>
    <property type="evidence" value="ECO:0007669"/>
    <property type="project" value="InterPro"/>
</dbReference>
<name>A0A813IJ55_POLGL</name>
<dbReference type="AlphaFoldDB" id="A0A813IJ55"/>
<dbReference type="GO" id="GO:0030130">
    <property type="term" value="C:clathrin coat of trans-Golgi network vesicle"/>
    <property type="evidence" value="ECO:0007669"/>
    <property type="project" value="InterPro"/>
</dbReference>
<evidence type="ECO:0000313" key="1">
    <source>
        <dbReference type="EMBL" id="CAE8654080.1"/>
    </source>
</evidence>
<dbReference type="GO" id="GO:0071439">
    <property type="term" value="C:clathrin complex"/>
    <property type="evidence" value="ECO:0007669"/>
    <property type="project" value="TreeGrafter"/>
</dbReference>
<evidence type="ECO:0008006" key="3">
    <source>
        <dbReference type="Google" id="ProtNLM"/>
    </source>
</evidence>
<dbReference type="InterPro" id="IPR016025">
    <property type="entry name" value="Clathrin_H-chain_N"/>
</dbReference>
<sequence length="158" mass="17395">MAAALPITLNTSISLADQGINAQAFRFGNLTMESDKYISVKDTAADGTAQVIVVDMHNGNAVNRRPMKAEATLMNPIDNIIALKGVTEGQAGHFVQVFNLDTKEKLGVWQSTDSIVFWRWISTRILALVCSQDVYHWNLEVANSAPEKMFQRAGKLAE</sequence>
<dbReference type="Gene3D" id="2.130.10.110">
    <property type="entry name" value="Clathrin heavy-chain terminal domain"/>
    <property type="match status" value="1"/>
</dbReference>
<dbReference type="GO" id="GO:0006898">
    <property type="term" value="P:receptor-mediated endocytosis"/>
    <property type="evidence" value="ECO:0007669"/>
    <property type="project" value="TreeGrafter"/>
</dbReference>
<dbReference type="GO" id="GO:0005198">
    <property type="term" value="F:structural molecule activity"/>
    <property type="evidence" value="ECO:0007669"/>
    <property type="project" value="InterPro"/>
</dbReference>
<dbReference type="Proteomes" id="UP000626109">
    <property type="component" value="Unassembled WGS sequence"/>
</dbReference>
<comment type="caution">
    <text evidence="1">The sequence shown here is derived from an EMBL/GenBank/DDBJ whole genome shotgun (WGS) entry which is preliminary data.</text>
</comment>
<proteinExistence type="predicted"/>
<dbReference type="SUPFAM" id="SSF50989">
    <property type="entry name" value="Clathrin heavy-chain terminal domain"/>
    <property type="match status" value="1"/>
</dbReference>
<dbReference type="GO" id="GO:0030132">
    <property type="term" value="C:clathrin coat of coated pit"/>
    <property type="evidence" value="ECO:0007669"/>
    <property type="project" value="InterPro"/>
</dbReference>
<organism evidence="1 2">
    <name type="scientific">Polarella glacialis</name>
    <name type="common">Dinoflagellate</name>
    <dbReference type="NCBI Taxonomy" id="89957"/>
    <lineage>
        <taxon>Eukaryota</taxon>
        <taxon>Sar</taxon>
        <taxon>Alveolata</taxon>
        <taxon>Dinophyceae</taxon>
        <taxon>Suessiales</taxon>
        <taxon>Suessiaceae</taxon>
        <taxon>Polarella</taxon>
    </lineage>
</organism>
<protein>
    <recommendedName>
        <fullName evidence="3">Clathrin heavy chain</fullName>
    </recommendedName>
</protein>
<reference evidence="1" key="1">
    <citation type="submission" date="2021-02" db="EMBL/GenBank/DDBJ databases">
        <authorList>
            <person name="Dougan E. K."/>
            <person name="Rhodes N."/>
            <person name="Thang M."/>
            <person name="Chan C."/>
        </authorList>
    </citation>
    <scope>NUCLEOTIDE SEQUENCE</scope>
</reference>
<dbReference type="PANTHER" id="PTHR10292">
    <property type="entry name" value="CLATHRIN HEAVY CHAIN RELATED"/>
    <property type="match status" value="1"/>
</dbReference>